<dbReference type="FunFam" id="3.40.50.300:FF:000001">
    <property type="entry name" value="ATP-dependent zinc metalloprotease FtsH"/>
    <property type="match status" value="1"/>
</dbReference>
<keyword evidence="10 14" id="KW-0067">ATP-binding</keyword>
<dbReference type="RefSeq" id="WP_136401934.1">
    <property type="nucleotide sequence ID" value="NZ_SSNZ01000001.1"/>
</dbReference>
<keyword evidence="13 14" id="KW-0472">Membrane</keyword>
<feature type="active site" evidence="14">
    <location>
        <position position="458"/>
    </location>
</feature>
<keyword evidence="9 14" id="KW-0862">Zinc</keyword>
<feature type="binding site" evidence="14">
    <location>
        <begin position="234"/>
        <end position="241"/>
    </location>
    <ligand>
        <name>ATP</name>
        <dbReference type="ChEBI" id="CHEBI:30616"/>
    </ligand>
</feature>
<dbReference type="GO" id="GO:0004222">
    <property type="term" value="F:metalloendopeptidase activity"/>
    <property type="evidence" value="ECO:0007669"/>
    <property type="project" value="InterPro"/>
</dbReference>
<comment type="similarity">
    <text evidence="14">In the central section; belongs to the AAA ATPase family.</text>
</comment>
<protein>
    <recommendedName>
        <fullName evidence="14">ATP-dependent zinc metalloprotease FtsH</fullName>
        <ecNumber evidence="14">3.4.24.-</ecNumber>
    </recommendedName>
</protein>
<sequence>MSKDKKPNPSKIRISPWVIYGAVLLILIAIQLVSSGTNFQEVKPTSLSRFYQYLDSGQVEKVVFNKSTAQVYLNKAALNSKTHEKIEKKNLLGKDNTGPHYTLDIGTNSELFQKKLEEARLEGKLKDYSSEPESNWGDILINFLPIILIIAFWLFMFRRMSGGGSGGGGGQIFSIGKSKARLFDEKNDIKVTFKDVAGLEGAKEEIQEIVEFLKNPEKYTSIGGKIPKGALLVGPPGTGKTLLAKAVAGEAQVPFFSLSGSDFVEMFVGVGASRVRDLFKQAKEKSPSIIFIDEIDAVGRARGKNNFSGSNDERENTLNQLLTEMDGFGTNTHVIVLAATNRADVLDKALMRAGRFDRQIYVDLPDIRERKEIFEVHLKPLKKSEELDTEFLAKQTPGFSGADIANVCNESALIAARKGKKAVDKQDFLDAVDRIVGGLEKKNKIVTPEEKRAIAIHEAGHATVSWMLEHAAPLVKVTIVPRGQSLGAAWYLPEERLIVRPEQMLDEMCATMGGRAAEKVIFNKISTGALSDLEKVTKQARAMVTVYGLNDKLGNITYYDSSGQSEYNFSKPYSEETAKIIDKEISDLIESQYDRAIQILNENKEKLNQLADILIEKEVIFKDDLEAIFGQRPHEKTENEVVTES</sequence>
<dbReference type="SMART" id="SM00382">
    <property type="entry name" value="AAA"/>
    <property type="match status" value="1"/>
</dbReference>
<dbReference type="Gene3D" id="3.40.50.300">
    <property type="entry name" value="P-loop containing nucleotide triphosphate hydrolases"/>
    <property type="match status" value="1"/>
</dbReference>
<dbReference type="InterPro" id="IPR003960">
    <property type="entry name" value="ATPase_AAA_CS"/>
</dbReference>
<dbReference type="InterPro" id="IPR003593">
    <property type="entry name" value="AAA+_ATPase"/>
</dbReference>
<evidence type="ECO:0000256" key="6">
    <source>
        <dbReference type="ARBA" id="ARBA00022723"/>
    </source>
</evidence>
<comment type="similarity">
    <text evidence="15">Belongs to the AAA ATPase family.</text>
</comment>
<evidence type="ECO:0000256" key="14">
    <source>
        <dbReference type="HAMAP-Rule" id="MF_01458"/>
    </source>
</evidence>
<dbReference type="HAMAP" id="MF_01458">
    <property type="entry name" value="FtsH"/>
    <property type="match status" value="1"/>
</dbReference>
<keyword evidence="16" id="KW-0175">Coiled coil</keyword>
<evidence type="ECO:0000256" key="7">
    <source>
        <dbReference type="ARBA" id="ARBA00022741"/>
    </source>
</evidence>
<evidence type="ECO:0000313" key="18">
    <source>
        <dbReference type="EMBL" id="THF53411.1"/>
    </source>
</evidence>
<reference evidence="18 19" key="1">
    <citation type="submission" date="2019-04" db="EMBL/GenBank/DDBJ databases">
        <title>Flavobacterium sp. nov. isolated from construction timber.</title>
        <authorList>
            <person name="Lin S.-Y."/>
            <person name="Chang C.-T."/>
            <person name="Young C.-C."/>
        </authorList>
    </citation>
    <scope>NUCLEOTIDE SEQUENCE [LARGE SCALE GENOMIC DNA]</scope>
    <source>
        <strain evidence="18 19">CC-CTC003</strain>
    </source>
</reference>
<organism evidence="18 19">
    <name type="scientific">Flavobacterium supellecticarium</name>
    <dbReference type="NCBI Taxonomy" id="2565924"/>
    <lineage>
        <taxon>Bacteria</taxon>
        <taxon>Pseudomonadati</taxon>
        <taxon>Bacteroidota</taxon>
        <taxon>Flavobacteriia</taxon>
        <taxon>Flavobacteriales</taxon>
        <taxon>Flavobacteriaceae</taxon>
        <taxon>Flavobacterium</taxon>
    </lineage>
</organism>
<evidence type="ECO:0000256" key="12">
    <source>
        <dbReference type="ARBA" id="ARBA00023049"/>
    </source>
</evidence>
<keyword evidence="11 14" id="KW-1133">Transmembrane helix</keyword>
<evidence type="ECO:0000256" key="13">
    <source>
        <dbReference type="ARBA" id="ARBA00023136"/>
    </source>
</evidence>
<keyword evidence="4 14" id="KW-0645">Protease</keyword>
<comment type="subcellular location">
    <subcellularLocation>
        <location evidence="14">Cell membrane</location>
        <topology evidence="14">Multi-pass membrane protein</topology>
        <orientation evidence="14">Cytoplasmic side</orientation>
    </subcellularLocation>
    <subcellularLocation>
        <location evidence="1">Membrane</location>
        <topology evidence="1">Multi-pass membrane protein</topology>
    </subcellularLocation>
</comment>
<dbReference type="GO" id="GO:0030163">
    <property type="term" value="P:protein catabolic process"/>
    <property type="evidence" value="ECO:0007669"/>
    <property type="project" value="UniProtKB-UniRule"/>
</dbReference>
<dbReference type="InterPro" id="IPR003959">
    <property type="entry name" value="ATPase_AAA_core"/>
</dbReference>
<proteinExistence type="inferred from homology"/>
<evidence type="ECO:0000256" key="1">
    <source>
        <dbReference type="ARBA" id="ARBA00004141"/>
    </source>
</evidence>
<evidence type="ECO:0000256" key="10">
    <source>
        <dbReference type="ARBA" id="ARBA00022840"/>
    </source>
</evidence>
<dbReference type="Gene3D" id="1.10.8.60">
    <property type="match status" value="1"/>
</dbReference>
<dbReference type="FunFam" id="1.10.8.60:FF:000019">
    <property type="entry name" value="AFG3-like AAA ATPase 2"/>
    <property type="match status" value="1"/>
</dbReference>
<dbReference type="Gene3D" id="1.20.58.760">
    <property type="entry name" value="Peptidase M41"/>
    <property type="match status" value="1"/>
</dbReference>
<name>A0A4S4A4K6_9FLAO</name>
<dbReference type="GO" id="GO:0005886">
    <property type="term" value="C:plasma membrane"/>
    <property type="evidence" value="ECO:0007669"/>
    <property type="project" value="UniProtKB-SubCell"/>
</dbReference>
<dbReference type="Pfam" id="PF06480">
    <property type="entry name" value="FtsH_ext"/>
    <property type="match status" value="1"/>
</dbReference>
<evidence type="ECO:0000259" key="17">
    <source>
        <dbReference type="SMART" id="SM00382"/>
    </source>
</evidence>
<dbReference type="Gene3D" id="3.40.1690.20">
    <property type="match status" value="1"/>
</dbReference>
<comment type="similarity">
    <text evidence="3">In the N-terminal section; belongs to the AAA ATPase family.</text>
</comment>
<dbReference type="SUPFAM" id="SSF140990">
    <property type="entry name" value="FtsH protease domain-like"/>
    <property type="match status" value="1"/>
</dbReference>
<evidence type="ECO:0000256" key="16">
    <source>
        <dbReference type="SAM" id="Coils"/>
    </source>
</evidence>
<evidence type="ECO:0000256" key="9">
    <source>
        <dbReference type="ARBA" id="ARBA00022833"/>
    </source>
</evidence>
<dbReference type="GO" id="GO:0004176">
    <property type="term" value="F:ATP-dependent peptidase activity"/>
    <property type="evidence" value="ECO:0007669"/>
    <property type="project" value="InterPro"/>
</dbReference>
<gene>
    <name evidence="18" type="primary">hflB</name>
    <name evidence="14" type="synonym">ftsH</name>
    <name evidence="18" type="ORF">E6C50_04195</name>
</gene>
<comment type="caution">
    <text evidence="18">The sequence shown here is derived from an EMBL/GenBank/DDBJ whole genome shotgun (WGS) entry which is preliminary data.</text>
</comment>
<dbReference type="AlphaFoldDB" id="A0A4S4A4K6"/>
<keyword evidence="5 14" id="KW-0812">Transmembrane</keyword>
<dbReference type="InterPro" id="IPR050928">
    <property type="entry name" value="ATP-dep_Zn_Metalloprotease"/>
</dbReference>
<dbReference type="PANTHER" id="PTHR43655">
    <property type="entry name" value="ATP-DEPENDENT PROTEASE"/>
    <property type="match status" value="1"/>
</dbReference>
<feature type="binding site" evidence="14">
    <location>
        <position position="461"/>
    </location>
    <ligand>
        <name>Zn(2+)</name>
        <dbReference type="ChEBI" id="CHEBI:29105"/>
        <note>catalytic</note>
    </ligand>
</feature>
<comment type="subunit">
    <text evidence="14">Homohexamer.</text>
</comment>
<dbReference type="PROSITE" id="PS00674">
    <property type="entry name" value="AAA"/>
    <property type="match status" value="1"/>
</dbReference>
<comment type="cofactor">
    <cofactor evidence="14">
        <name>Zn(2+)</name>
        <dbReference type="ChEBI" id="CHEBI:29105"/>
    </cofactor>
    <text evidence="14">Binds 1 zinc ion per subunit.</text>
</comment>
<keyword evidence="7 14" id="KW-0547">Nucleotide-binding</keyword>
<evidence type="ECO:0000256" key="5">
    <source>
        <dbReference type="ARBA" id="ARBA00022692"/>
    </source>
</evidence>
<dbReference type="CDD" id="cd19501">
    <property type="entry name" value="RecA-like_FtsH"/>
    <property type="match status" value="1"/>
</dbReference>
<dbReference type="InterPro" id="IPR041569">
    <property type="entry name" value="AAA_lid_3"/>
</dbReference>
<dbReference type="InterPro" id="IPR005936">
    <property type="entry name" value="FtsH"/>
</dbReference>
<keyword evidence="19" id="KW-1185">Reference proteome</keyword>
<accession>A0A4S4A4K6</accession>
<evidence type="ECO:0000256" key="3">
    <source>
        <dbReference type="ARBA" id="ARBA00010550"/>
    </source>
</evidence>
<dbReference type="GO" id="GO:0008270">
    <property type="term" value="F:zinc ion binding"/>
    <property type="evidence" value="ECO:0007669"/>
    <property type="project" value="UniProtKB-UniRule"/>
</dbReference>
<feature type="transmembrane region" description="Helical" evidence="14">
    <location>
        <begin position="12"/>
        <end position="33"/>
    </location>
</feature>
<evidence type="ECO:0000256" key="2">
    <source>
        <dbReference type="ARBA" id="ARBA00010044"/>
    </source>
</evidence>
<feature type="domain" description="AAA+ ATPase" evidence="17">
    <location>
        <begin position="226"/>
        <end position="366"/>
    </location>
</feature>
<comment type="similarity">
    <text evidence="2 14">In the C-terminal section; belongs to the peptidase M41 family.</text>
</comment>
<dbReference type="GO" id="GO:0005524">
    <property type="term" value="F:ATP binding"/>
    <property type="evidence" value="ECO:0007669"/>
    <property type="project" value="UniProtKB-UniRule"/>
</dbReference>
<keyword evidence="6 14" id="KW-0479">Metal-binding</keyword>
<dbReference type="Pfam" id="PF17862">
    <property type="entry name" value="AAA_lid_3"/>
    <property type="match status" value="1"/>
</dbReference>
<dbReference type="InterPro" id="IPR037219">
    <property type="entry name" value="Peptidase_M41-like"/>
</dbReference>
<evidence type="ECO:0000256" key="11">
    <source>
        <dbReference type="ARBA" id="ARBA00022989"/>
    </source>
</evidence>
<dbReference type="InterPro" id="IPR027417">
    <property type="entry name" value="P-loop_NTPase"/>
</dbReference>
<feature type="binding site" evidence="14">
    <location>
        <position position="457"/>
    </location>
    <ligand>
        <name>Zn(2+)</name>
        <dbReference type="ChEBI" id="CHEBI:29105"/>
        <note>catalytic</note>
    </ligand>
</feature>
<evidence type="ECO:0000313" key="19">
    <source>
        <dbReference type="Proteomes" id="UP000307507"/>
    </source>
</evidence>
<evidence type="ECO:0000256" key="8">
    <source>
        <dbReference type="ARBA" id="ARBA00022801"/>
    </source>
</evidence>
<dbReference type="Proteomes" id="UP000307507">
    <property type="component" value="Unassembled WGS sequence"/>
</dbReference>
<evidence type="ECO:0000256" key="4">
    <source>
        <dbReference type="ARBA" id="ARBA00022670"/>
    </source>
</evidence>
<dbReference type="OrthoDB" id="9809379at2"/>
<dbReference type="PANTHER" id="PTHR43655:SF2">
    <property type="entry name" value="AFG3 LIKE MATRIX AAA PEPTIDASE SUBUNIT 2, ISOFORM A"/>
    <property type="match status" value="1"/>
</dbReference>
<dbReference type="NCBIfam" id="TIGR01241">
    <property type="entry name" value="FtsH_fam"/>
    <property type="match status" value="1"/>
</dbReference>
<feature type="binding site" evidence="14">
    <location>
        <position position="532"/>
    </location>
    <ligand>
        <name>Zn(2+)</name>
        <dbReference type="ChEBI" id="CHEBI:29105"/>
        <note>catalytic</note>
    </ligand>
</feature>
<dbReference type="GO" id="GO:0006508">
    <property type="term" value="P:proteolysis"/>
    <property type="evidence" value="ECO:0007669"/>
    <property type="project" value="UniProtKB-KW"/>
</dbReference>
<dbReference type="InterPro" id="IPR011546">
    <property type="entry name" value="Pept_M41_FtsH_extracell"/>
</dbReference>
<dbReference type="Pfam" id="PF01434">
    <property type="entry name" value="Peptidase_M41"/>
    <property type="match status" value="1"/>
</dbReference>
<keyword evidence="8 14" id="KW-0378">Hydrolase</keyword>
<dbReference type="SUPFAM" id="SSF52540">
    <property type="entry name" value="P-loop containing nucleoside triphosphate hydrolases"/>
    <property type="match status" value="1"/>
</dbReference>
<keyword evidence="14" id="KW-1003">Cell membrane</keyword>
<comment type="function">
    <text evidence="14">Acts as a processive, ATP-dependent zinc metallopeptidase for both cytoplasmic and membrane proteins. Plays a role in the quality control of integral membrane proteins.</text>
</comment>
<dbReference type="InterPro" id="IPR000642">
    <property type="entry name" value="Peptidase_M41"/>
</dbReference>
<keyword evidence="12 14" id="KW-0482">Metalloprotease</keyword>
<dbReference type="EC" id="3.4.24.-" evidence="14"/>
<dbReference type="Pfam" id="PF00004">
    <property type="entry name" value="AAA"/>
    <property type="match status" value="1"/>
</dbReference>
<dbReference type="GO" id="GO:0016887">
    <property type="term" value="F:ATP hydrolysis activity"/>
    <property type="evidence" value="ECO:0007669"/>
    <property type="project" value="UniProtKB-UniRule"/>
</dbReference>
<dbReference type="EMBL" id="SSNZ01000001">
    <property type="protein sequence ID" value="THF53411.1"/>
    <property type="molecule type" value="Genomic_DNA"/>
</dbReference>
<feature type="coiled-coil region" evidence="16">
    <location>
        <begin position="590"/>
        <end position="617"/>
    </location>
</feature>
<evidence type="ECO:0000256" key="15">
    <source>
        <dbReference type="RuleBase" id="RU003651"/>
    </source>
</evidence>
<feature type="transmembrane region" description="Helical" evidence="14">
    <location>
        <begin position="139"/>
        <end position="157"/>
    </location>
</feature>
<dbReference type="FunFam" id="1.20.58.760:FF:000003">
    <property type="entry name" value="AFG3-like AAA ATPase 2"/>
    <property type="match status" value="1"/>
</dbReference>